<protein>
    <recommendedName>
        <fullName evidence="4">DoxX-like protein</fullName>
    </recommendedName>
</protein>
<keyword evidence="1" id="KW-0812">Transmembrane</keyword>
<dbReference type="Proteomes" id="UP000240572">
    <property type="component" value="Unassembled WGS sequence"/>
</dbReference>
<evidence type="ECO:0000313" key="2">
    <source>
        <dbReference type="EMBL" id="PSK89070.1"/>
    </source>
</evidence>
<sequence>MAQSQGFLYRFFRRPPVLFPLIALFHLGLTISEAFNYIGNNDVYMAYWLIPAVLLLYTVFWSGATLYRKWAAVAYVLLTVANVSLHFFAPPSVYKQALGDILFIPVPVNLVFSFLLLFFFRRME</sequence>
<evidence type="ECO:0008006" key="4">
    <source>
        <dbReference type="Google" id="ProtNLM"/>
    </source>
</evidence>
<feature type="transmembrane region" description="Helical" evidence="1">
    <location>
        <begin position="101"/>
        <end position="120"/>
    </location>
</feature>
<evidence type="ECO:0000256" key="1">
    <source>
        <dbReference type="SAM" id="Phobius"/>
    </source>
</evidence>
<reference evidence="2 3" key="1">
    <citation type="submission" date="2018-03" db="EMBL/GenBank/DDBJ databases">
        <title>Genomic Encyclopedia of Type Strains, Phase III (KMG-III): the genomes of soil and plant-associated and newly described type strains.</title>
        <authorList>
            <person name="Whitman W."/>
        </authorList>
    </citation>
    <scope>NUCLEOTIDE SEQUENCE [LARGE SCALE GENOMIC DNA]</scope>
    <source>
        <strain evidence="2 3">CGMCC 1.12700</strain>
    </source>
</reference>
<dbReference type="EMBL" id="PYGD01000013">
    <property type="protein sequence ID" value="PSK89070.1"/>
    <property type="molecule type" value="Genomic_DNA"/>
</dbReference>
<dbReference type="RefSeq" id="WP_106525094.1">
    <property type="nucleotide sequence ID" value="NZ_PYGD01000013.1"/>
</dbReference>
<dbReference type="AlphaFoldDB" id="A0A2P8CVU5"/>
<evidence type="ECO:0000313" key="3">
    <source>
        <dbReference type="Proteomes" id="UP000240572"/>
    </source>
</evidence>
<accession>A0A2P8CVU5</accession>
<dbReference type="OrthoDB" id="678623at2"/>
<keyword evidence="1" id="KW-0472">Membrane</keyword>
<organism evidence="2 3">
    <name type="scientific">Taibaiella chishuiensis</name>
    <dbReference type="NCBI Taxonomy" id="1434707"/>
    <lineage>
        <taxon>Bacteria</taxon>
        <taxon>Pseudomonadati</taxon>
        <taxon>Bacteroidota</taxon>
        <taxon>Chitinophagia</taxon>
        <taxon>Chitinophagales</taxon>
        <taxon>Chitinophagaceae</taxon>
        <taxon>Taibaiella</taxon>
    </lineage>
</organism>
<comment type="caution">
    <text evidence="2">The sequence shown here is derived from an EMBL/GenBank/DDBJ whole genome shotgun (WGS) entry which is preliminary data.</text>
</comment>
<proteinExistence type="predicted"/>
<gene>
    <name evidence="2" type="ORF">B0I18_11382</name>
</gene>
<feature type="transmembrane region" description="Helical" evidence="1">
    <location>
        <begin position="44"/>
        <end position="63"/>
    </location>
</feature>
<keyword evidence="1" id="KW-1133">Transmembrane helix</keyword>
<keyword evidence="3" id="KW-1185">Reference proteome</keyword>
<name>A0A2P8CVU5_9BACT</name>
<feature type="transmembrane region" description="Helical" evidence="1">
    <location>
        <begin position="70"/>
        <end position="89"/>
    </location>
</feature>